<evidence type="ECO:0000313" key="1">
    <source>
        <dbReference type="EMBL" id="GAA4246495.1"/>
    </source>
</evidence>
<reference evidence="2" key="1">
    <citation type="journal article" date="2019" name="Int. J. Syst. Evol. Microbiol.">
        <title>The Global Catalogue of Microorganisms (GCM) 10K type strain sequencing project: providing services to taxonomists for standard genome sequencing and annotation.</title>
        <authorList>
            <consortium name="The Broad Institute Genomics Platform"/>
            <consortium name="The Broad Institute Genome Sequencing Center for Infectious Disease"/>
            <person name="Wu L."/>
            <person name="Ma J."/>
        </authorList>
    </citation>
    <scope>NUCLEOTIDE SEQUENCE [LARGE SCALE GENOMIC DNA]</scope>
    <source>
        <strain evidence="2">JCM 17441</strain>
    </source>
</reference>
<dbReference type="Proteomes" id="UP001500620">
    <property type="component" value="Unassembled WGS sequence"/>
</dbReference>
<protein>
    <submittedName>
        <fullName evidence="1">Uncharacterized protein</fullName>
    </submittedName>
</protein>
<keyword evidence="2" id="KW-1185">Reference proteome</keyword>
<organism evidence="1 2">
    <name type="scientific">Dactylosporangium darangshiense</name>
    <dbReference type="NCBI Taxonomy" id="579108"/>
    <lineage>
        <taxon>Bacteria</taxon>
        <taxon>Bacillati</taxon>
        <taxon>Actinomycetota</taxon>
        <taxon>Actinomycetes</taxon>
        <taxon>Micromonosporales</taxon>
        <taxon>Micromonosporaceae</taxon>
        <taxon>Dactylosporangium</taxon>
    </lineage>
</organism>
<evidence type="ECO:0000313" key="2">
    <source>
        <dbReference type="Proteomes" id="UP001500620"/>
    </source>
</evidence>
<sequence>MSDQRGFAVDPQAVRAFAADLRHDLDVHLSSEKIQTLHIFSGAQMFGATTRSPVVRQAAADYYARLLELYDLLDVLLHNGAVMAQAAQDIADAYADADVMSQEQVDGAFGSAKRLSAADAQAVDPKTGRPV</sequence>
<proteinExistence type="predicted"/>
<dbReference type="EMBL" id="BAABAT010000003">
    <property type="protein sequence ID" value="GAA4246495.1"/>
    <property type="molecule type" value="Genomic_DNA"/>
</dbReference>
<accession>A0ABP8D3V9</accession>
<comment type="caution">
    <text evidence="1">The sequence shown here is derived from an EMBL/GenBank/DDBJ whole genome shotgun (WGS) entry which is preliminary data.</text>
</comment>
<gene>
    <name evidence="1" type="ORF">GCM10022255_017950</name>
</gene>
<name>A0ABP8D3V9_9ACTN</name>